<dbReference type="Pfam" id="PF24681">
    <property type="entry name" value="Kelch_KLHDC2_KLHL20_DRC7"/>
    <property type="match status" value="1"/>
</dbReference>
<dbReference type="GeneTree" id="ENSGT00940000159556"/>
<dbReference type="Pfam" id="PF00651">
    <property type="entry name" value="BTB"/>
    <property type="match status" value="2"/>
</dbReference>
<dbReference type="SMART" id="SM00875">
    <property type="entry name" value="BACK"/>
    <property type="match status" value="1"/>
</dbReference>
<dbReference type="Ensembl" id="ENSEBUT00000001823.1">
    <property type="protein sequence ID" value="ENSEBUP00000001495.1"/>
    <property type="gene ID" value="ENSEBUG00000001292.1"/>
</dbReference>
<dbReference type="InterPro" id="IPR015915">
    <property type="entry name" value="Kelch-typ_b-propeller"/>
</dbReference>
<dbReference type="PANTHER" id="PTHR45632:SF6">
    <property type="entry name" value="KELCH-LIKE PROTEIN 14"/>
    <property type="match status" value="1"/>
</dbReference>
<evidence type="ECO:0000313" key="5">
    <source>
        <dbReference type="Ensembl" id="ENSEBUP00000001495.1"/>
    </source>
</evidence>
<dbReference type="Gene3D" id="1.25.40.420">
    <property type="match status" value="1"/>
</dbReference>
<dbReference type="GO" id="GO:0043005">
    <property type="term" value="C:neuron projection"/>
    <property type="evidence" value="ECO:0007669"/>
    <property type="project" value="TreeGrafter"/>
</dbReference>
<dbReference type="PIRSF" id="PIRSF037037">
    <property type="entry name" value="Kelch-like_protein_gigaxonin"/>
    <property type="match status" value="1"/>
</dbReference>
<keyword evidence="2" id="KW-0677">Repeat</keyword>
<dbReference type="Pfam" id="PF07707">
    <property type="entry name" value="BACK"/>
    <property type="match status" value="1"/>
</dbReference>
<proteinExistence type="predicted"/>
<dbReference type="SUPFAM" id="SSF54695">
    <property type="entry name" value="POZ domain"/>
    <property type="match status" value="1"/>
</dbReference>
<keyword evidence="1" id="KW-0880">Kelch repeat</keyword>
<dbReference type="PROSITE" id="PS50097">
    <property type="entry name" value="BTB"/>
    <property type="match status" value="1"/>
</dbReference>
<dbReference type="InterPro" id="IPR017096">
    <property type="entry name" value="BTB-kelch_protein"/>
</dbReference>
<feature type="region of interest" description="Disordered" evidence="3">
    <location>
        <begin position="70"/>
        <end position="98"/>
    </location>
</feature>
<name>A0A8C4NAM4_EPTBU</name>
<reference evidence="5" key="2">
    <citation type="submission" date="2025-09" db="UniProtKB">
        <authorList>
            <consortium name="Ensembl"/>
        </authorList>
    </citation>
    <scope>IDENTIFICATION</scope>
</reference>
<evidence type="ECO:0000256" key="2">
    <source>
        <dbReference type="ARBA" id="ARBA00022737"/>
    </source>
</evidence>
<organism evidence="5 6">
    <name type="scientific">Eptatretus burgeri</name>
    <name type="common">Inshore hagfish</name>
    <dbReference type="NCBI Taxonomy" id="7764"/>
    <lineage>
        <taxon>Eukaryota</taxon>
        <taxon>Metazoa</taxon>
        <taxon>Chordata</taxon>
        <taxon>Craniata</taxon>
        <taxon>Vertebrata</taxon>
        <taxon>Cyclostomata</taxon>
        <taxon>Myxini</taxon>
        <taxon>Myxiniformes</taxon>
        <taxon>Myxinidae</taxon>
        <taxon>Eptatretinae</taxon>
        <taxon>Eptatretus</taxon>
    </lineage>
</organism>
<evidence type="ECO:0000313" key="6">
    <source>
        <dbReference type="Proteomes" id="UP000694388"/>
    </source>
</evidence>
<reference evidence="5" key="1">
    <citation type="submission" date="2025-08" db="UniProtKB">
        <authorList>
            <consortium name="Ensembl"/>
        </authorList>
    </citation>
    <scope>IDENTIFICATION</scope>
</reference>
<dbReference type="GO" id="GO:0005783">
    <property type="term" value="C:endoplasmic reticulum"/>
    <property type="evidence" value="ECO:0007669"/>
    <property type="project" value="TreeGrafter"/>
</dbReference>
<dbReference type="Proteomes" id="UP000694388">
    <property type="component" value="Unplaced"/>
</dbReference>
<keyword evidence="6" id="KW-1185">Reference proteome</keyword>
<dbReference type="SUPFAM" id="SSF117281">
    <property type="entry name" value="Kelch motif"/>
    <property type="match status" value="1"/>
</dbReference>
<dbReference type="Gene3D" id="2.120.10.80">
    <property type="entry name" value="Kelch-type beta propeller"/>
    <property type="match status" value="1"/>
</dbReference>
<dbReference type="InterPro" id="IPR006652">
    <property type="entry name" value="Kelch_1"/>
</dbReference>
<evidence type="ECO:0000256" key="1">
    <source>
        <dbReference type="ARBA" id="ARBA00022441"/>
    </source>
</evidence>
<evidence type="ECO:0000256" key="3">
    <source>
        <dbReference type="SAM" id="MobiDB-lite"/>
    </source>
</evidence>
<dbReference type="SMART" id="SM00225">
    <property type="entry name" value="BTB"/>
    <property type="match status" value="1"/>
</dbReference>
<dbReference type="InterPro" id="IPR011705">
    <property type="entry name" value="BACK"/>
</dbReference>
<dbReference type="Gene3D" id="3.30.710.10">
    <property type="entry name" value="Potassium Channel Kv1.1, Chain A"/>
    <property type="match status" value="1"/>
</dbReference>
<accession>A0A8C4NAM4</accession>
<dbReference type="AlphaFoldDB" id="A0A8C4NAM4"/>
<evidence type="ECO:0000259" key="4">
    <source>
        <dbReference type="PROSITE" id="PS50097"/>
    </source>
</evidence>
<feature type="domain" description="BTB" evidence="4">
    <location>
        <begin position="33"/>
        <end position="128"/>
    </location>
</feature>
<dbReference type="InterPro" id="IPR011333">
    <property type="entry name" value="SKP1/BTB/POZ_sf"/>
</dbReference>
<dbReference type="GO" id="GO:0043025">
    <property type="term" value="C:neuronal cell body"/>
    <property type="evidence" value="ECO:0007669"/>
    <property type="project" value="TreeGrafter"/>
</dbReference>
<sequence>MSKTAERTSTFDPTHSDNVLSGLNLLWRRQFMCDVTLYVGEREFRCHRAVLASCSHYFRALFENGLADRDSPWRDSSQKSPRSSPGREAPADVPKAAPASSLALPGCPPGGLALVLEYIYTANITLSMDTVEEVLVAAKHLHMSAVNKLCAQFLNDQISVQNYKQVNRLAAAHGLDETRKLANRYLIEDILALSFSGVCAVLDGLPPPVDSELALFQMAVMWLEHNREERMVHTPELMQRLRFALIPASELVEHVQSVDFMRTEPVCQKMLLDAMNYHLMPFRQHFMQSASSRIRSNKQTLLLLGGLPPGPDRLPSNLIQFYDETHKTWKILTGMPYNNAHHCVVEVENFLFVLGGEDRWNPNGKHSTAFASRYDPRFNTWVQLPPMHERRASFYACHVNKQLFVVGGRNETGYLSSVEGYSLEKNEWHYTAALPSPLAAHAGALHNGKVYVSGGVHNGEYVKWLQCFDPERNVWTKRANMSTKRAIHVLSSLGGCLYAIGGNHLKGSSHLDVLLVERYCPHTDTWSVLPSAMLEGRSGPGCSVLDNLVYLVGGYSWSMSTSQKRERMWMK</sequence>
<dbReference type="PANTHER" id="PTHR45632">
    <property type="entry name" value="LD33804P"/>
    <property type="match status" value="1"/>
</dbReference>
<dbReference type="SMART" id="SM00612">
    <property type="entry name" value="Kelch"/>
    <property type="match status" value="5"/>
</dbReference>
<protein>
    <submittedName>
        <fullName evidence="5">Kelch-like family member 14</fullName>
    </submittedName>
</protein>
<dbReference type="InterPro" id="IPR000210">
    <property type="entry name" value="BTB/POZ_dom"/>
</dbReference>
<dbReference type="FunFam" id="3.30.710.10:FF:000381">
    <property type="entry name" value="Kelch like family member 14"/>
    <property type="match status" value="1"/>
</dbReference>